<comment type="caution">
    <text evidence="1">The sequence shown here is derived from an EMBL/GenBank/DDBJ whole genome shotgun (WGS) entry which is preliminary data.</text>
</comment>
<proteinExistence type="predicted"/>
<gene>
    <name evidence="1" type="ORF">QJS04_geneDACA019296</name>
</gene>
<dbReference type="EMBL" id="JAUJYN010000013">
    <property type="protein sequence ID" value="KAK1258723.1"/>
    <property type="molecule type" value="Genomic_DNA"/>
</dbReference>
<keyword evidence="2" id="KW-1185">Reference proteome</keyword>
<accession>A0AAV9A3H3</accession>
<evidence type="ECO:0000313" key="1">
    <source>
        <dbReference type="EMBL" id="KAK1258723.1"/>
    </source>
</evidence>
<protein>
    <submittedName>
        <fullName evidence="1">Uncharacterized protein</fullName>
    </submittedName>
</protein>
<dbReference type="AlphaFoldDB" id="A0AAV9A3H3"/>
<sequence>MTFFNLSLTKACFISCSTVHLYFGSLAKHLLIKSFPTSKSSPGIFGTLQKPYLEDRQHGVQLVGPRRASGGHHDYRASERPHVYRRTMLLPLSDFRRRVCWHLGEWLKIIFRITQSCASEISNLGRESTSIVQFLLKEEIRSFNVVVHNSRGVEVIEPPEHIRDVLADVAPVEVVLRVSDLVGDCAKGDILHKEIVDRGASIVEGDLLTKRGDNAGTGDGGEDPVLPMEVAGEGEVRGLDGKEGAGPEEIRRWRSF</sequence>
<organism evidence="1 2">
    <name type="scientific">Acorus gramineus</name>
    <name type="common">Dwarf sweet flag</name>
    <dbReference type="NCBI Taxonomy" id="55184"/>
    <lineage>
        <taxon>Eukaryota</taxon>
        <taxon>Viridiplantae</taxon>
        <taxon>Streptophyta</taxon>
        <taxon>Embryophyta</taxon>
        <taxon>Tracheophyta</taxon>
        <taxon>Spermatophyta</taxon>
        <taxon>Magnoliopsida</taxon>
        <taxon>Liliopsida</taxon>
        <taxon>Acoraceae</taxon>
        <taxon>Acorus</taxon>
    </lineage>
</organism>
<evidence type="ECO:0000313" key="2">
    <source>
        <dbReference type="Proteomes" id="UP001179952"/>
    </source>
</evidence>
<dbReference type="Proteomes" id="UP001179952">
    <property type="component" value="Unassembled WGS sequence"/>
</dbReference>
<reference evidence="1" key="1">
    <citation type="journal article" date="2023" name="Nat. Commun.">
        <title>Diploid and tetraploid genomes of Acorus and the evolution of monocots.</title>
        <authorList>
            <person name="Ma L."/>
            <person name="Liu K.W."/>
            <person name="Li Z."/>
            <person name="Hsiao Y.Y."/>
            <person name="Qi Y."/>
            <person name="Fu T."/>
            <person name="Tang G.D."/>
            <person name="Zhang D."/>
            <person name="Sun W.H."/>
            <person name="Liu D.K."/>
            <person name="Li Y."/>
            <person name="Chen G.Z."/>
            <person name="Liu X.D."/>
            <person name="Liao X.Y."/>
            <person name="Jiang Y.T."/>
            <person name="Yu X."/>
            <person name="Hao Y."/>
            <person name="Huang J."/>
            <person name="Zhao X.W."/>
            <person name="Ke S."/>
            <person name="Chen Y.Y."/>
            <person name="Wu W.L."/>
            <person name="Hsu J.L."/>
            <person name="Lin Y.F."/>
            <person name="Huang M.D."/>
            <person name="Li C.Y."/>
            <person name="Huang L."/>
            <person name="Wang Z.W."/>
            <person name="Zhao X."/>
            <person name="Zhong W.Y."/>
            <person name="Peng D.H."/>
            <person name="Ahmad S."/>
            <person name="Lan S."/>
            <person name="Zhang J.S."/>
            <person name="Tsai W.C."/>
            <person name="Van de Peer Y."/>
            <person name="Liu Z.J."/>
        </authorList>
    </citation>
    <scope>NUCLEOTIDE SEQUENCE</scope>
    <source>
        <strain evidence="1">SCP</strain>
    </source>
</reference>
<name>A0AAV9A3H3_ACOGR</name>
<reference evidence="1" key="2">
    <citation type="submission" date="2023-06" db="EMBL/GenBank/DDBJ databases">
        <authorList>
            <person name="Ma L."/>
            <person name="Liu K.-W."/>
            <person name="Li Z."/>
            <person name="Hsiao Y.-Y."/>
            <person name="Qi Y."/>
            <person name="Fu T."/>
            <person name="Tang G."/>
            <person name="Zhang D."/>
            <person name="Sun W.-H."/>
            <person name="Liu D.-K."/>
            <person name="Li Y."/>
            <person name="Chen G.-Z."/>
            <person name="Liu X.-D."/>
            <person name="Liao X.-Y."/>
            <person name="Jiang Y.-T."/>
            <person name="Yu X."/>
            <person name="Hao Y."/>
            <person name="Huang J."/>
            <person name="Zhao X.-W."/>
            <person name="Ke S."/>
            <person name="Chen Y.-Y."/>
            <person name="Wu W.-L."/>
            <person name="Hsu J.-L."/>
            <person name="Lin Y.-F."/>
            <person name="Huang M.-D."/>
            <person name="Li C.-Y."/>
            <person name="Huang L."/>
            <person name="Wang Z.-W."/>
            <person name="Zhao X."/>
            <person name="Zhong W.-Y."/>
            <person name="Peng D.-H."/>
            <person name="Ahmad S."/>
            <person name="Lan S."/>
            <person name="Zhang J.-S."/>
            <person name="Tsai W.-C."/>
            <person name="Van De Peer Y."/>
            <person name="Liu Z.-J."/>
        </authorList>
    </citation>
    <scope>NUCLEOTIDE SEQUENCE</scope>
    <source>
        <strain evidence="1">SCP</strain>
        <tissue evidence="1">Leaves</tissue>
    </source>
</reference>